<evidence type="ECO:0000256" key="1">
    <source>
        <dbReference type="ARBA" id="ARBA00001974"/>
    </source>
</evidence>
<comment type="similarity">
    <text evidence="2 8">Belongs to the FMO family.</text>
</comment>
<dbReference type="PANTHER" id="PTHR23023">
    <property type="entry name" value="DIMETHYLANILINE MONOOXYGENASE"/>
    <property type="match status" value="1"/>
</dbReference>
<accession>A0A834N5W0</accession>
<name>A0A834N5W0_VESGE</name>
<comment type="cofactor">
    <cofactor evidence="1 8">
        <name>FAD</name>
        <dbReference type="ChEBI" id="CHEBI:57692"/>
    </cofactor>
</comment>
<evidence type="ECO:0000256" key="7">
    <source>
        <dbReference type="ARBA" id="ARBA00023033"/>
    </source>
</evidence>
<keyword evidence="10" id="KW-1185">Reference proteome</keyword>
<dbReference type="SUPFAM" id="SSF51905">
    <property type="entry name" value="FAD/NAD(P)-binding domain"/>
    <property type="match status" value="2"/>
</dbReference>
<protein>
    <recommendedName>
        <fullName evidence="8">Flavin-containing monooxygenase</fullName>
        <ecNumber evidence="8">1.-.-.-</ecNumber>
    </recommendedName>
</protein>
<evidence type="ECO:0000256" key="6">
    <source>
        <dbReference type="ARBA" id="ARBA00023002"/>
    </source>
</evidence>
<reference evidence="9" key="1">
    <citation type="journal article" date="2020" name="G3 (Bethesda)">
        <title>High-Quality Assemblies for Three Invasive Social Wasps from the &lt;i&gt;Vespula&lt;/i&gt; Genus.</title>
        <authorList>
            <person name="Harrop T.W.R."/>
            <person name="Guhlin J."/>
            <person name="McLaughlin G.M."/>
            <person name="Permina E."/>
            <person name="Stockwell P."/>
            <person name="Gilligan J."/>
            <person name="Le Lec M.F."/>
            <person name="Gruber M.A.M."/>
            <person name="Quinn O."/>
            <person name="Lovegrove M."/>
            <person name="Duncan E.J."/>
            <person name="Remnant E.J."/>
            <person name="Van Eeckhoven J."/>
            <person name="Graham B."/>
            <person name="Knapp R.A."/>
            <person name="Langford K.W."/>
            <person name="Kronenberg Z."/>
            <person name="Press M.O."/>
            <person name="Eacker S.M."/>
            <person name="Wilson-Rankin E.E."/>
            <person name="Purcell J."/>
            <person name="Lester P.J."/>
            <person name="Dearden P.K."/>
        </authorList>
    </citation>
    <scope>NUCLEOTIDE SEQUENCE</scope>
    <source>
        <strain evidence="9">Linc-1</strain>
    </source>
</reference>
<proteinExistence type="inferred from homology"/>
<evidence type="ECO:0000313" key="10">
    <source>
        <dbReference type="Proteomes" id="UP000617340"/>
    </source>
</evidence>
<keyword evidence="7 8" id="KW-0503">Monooxygenase</keyword>
<keyword evidence="5" id="KW-0521">NADP</keyword>
<dbReference type="InterPro" id="IPR000960">
    <property type="entry name" value="Flavin_mOase"/>
</dbReference>
<dbReference type="PRINTS" id="PR00370">
    <property type="entry name" value="FMOXYGENASE"/>
</dbReference>
<sequence length="425" mass="48770">MAQSVNKKVCIVGAGAAGLCAARHLAGNTNIETTVFEQTGDIGGTWVYNDRIGLNENGLPIHSSMYQNLRTNLPAKIMNFPDYIRMNAEEPCCISHNEILSYLHNYTEYFQLRRYIQFYVKVENIRPIKLDNSNEEIWLVRVKYLSTQRTEEHRFDAVMICNGHYFEPYMPAIKGMDTFPGIVTHSHSYRKPEEFKDKIVLILGAASSGVDIGIDLTDHSSTVYLSHNQERFTSVFPPNMIQVVGVDRLEGTKCFLKDGTSVNIDVFLYCTGYQYSFPFLDESCDVRVDDNYVTPLYKHLINIEHQTMAIIGIPSQIVPFPMFHMQIQYFLSLLKNRLVLPSKSQMLEDSKLKASKKRHAHKMMTEQWEYNDSLADAGGFDRLPQFYKAGYVAWHSQRKANLLRYKYAKFVISEDGKNVELALSN</sequence>
<dbReference type="Pfam" id="PF00743">
    <property type="entry name" value="FMO-like"/>
    <property type="match status" value="2"/>
</dbReference>
<evidence type="ECO:0000313" key="9">
    <source>
        <dbReference type="EMBL" id="KAF7397920.1"/>
    </source>
</evidence>
<comment type="caution">
    <text evidence="9">The sequence shown here is derived from an EMBL/GenBank/DDBJ whole genome shotgun (WGS) entry which is preliminary data.</text>
</comment>
<dbReference type="InterPro" id="IPR036188">
    <property type="entry name" value="FAD/NAD-bd_sf"/>
</dbReference>
<dbReference type="GO" id="GO:0050661">
    <property type="term" value="F:NADP binding"/>
    <property type="evidence" value="ECO:0007669"/>
    <property type="project" value="InterPro"/>
</dbReference>
<keyword evidence="3 8" id="KW-0285">Flavoprotein</keyword>
<evidence type="ECO:0000256" key="2">
    <source>
        <dbReference type="ARBA" id="ARBA00009183"/>
    </source>
</evidence>
<dbReference type="Gene3D" id="3.50.50.60">
    <property type="entry name" value="FAD/NAD(P)-binding domain"/>
    <property type="match status" value="2"/>
</dbReference>
<dbReference type="GO" id="GO:0050660">
    <property type="term" value="F:flavin adenine dinucleotide binding"/>
    <property type="evidence" value="ECO:0007669"/>
    <property type="project" value="InterPro"/>
</dbReference>
<dbReference type="EC" id="1.-.-.-" evidence="8"/>
<evidence type="ECO:0000256" key="5">
    <source>
        <dbReference type="ARBA" id="ARBA00022857"/>
    </source>
</evidence>
<keyword evidence="4 8" id="KW-0274">FAD</keyword>
<gene>
    <name evidence="9" type="ORF">HZH68_009142</name>
</gene>
<dbReference type="PIRSF" id="PIRSF000332">
    <property type="entry name" value="FMO"/>
    <property type="match status" value="1"/>
</dbReference>
<dbReference type="Proteomes" id="UP000617340">
    <property type="component" value="Unassembled WGS sequence"/>
</dbReference>
<dbReference type="InterPro" id="IPR020946">
    <property type="entry name" value="Flavin_mOase-like"/>
</dbReference>
<organism evidence="9 10">
    <name type="scientific">Vespula germanica</name>
    <name type="common">German yellow jacket</name>
    <name type="synonym">Paravespula germanica</name>
    <dbReference type="NCBI Taxonomy" id="30212"/>
    <lineage>
        <taxon>Eukaryota</taxon>
        <taxon>Metazoa</taxon>
        <taxon>Ecdysozoa</taxon>
        <taxon>Arthropoda</taxon>
        <taxon>Hexapoda</taxon>
        <taxon>Insecta</taxon>
        <taxon>Pterygota</taxon>
        <taxon>Neoptera</taxon>
        <taxon>Endopterygota</taxon>
        <taxon>Hymenoptera</taxon>
        <taxon>Apocrita</taxon>
        <taxon>Aculeata</taxon>
        <taxon>Vespoidea</taxon>
        <taxon>Vespidae</taxon>
        <taxon>Vespinae</taxon>
        <taxon>Vespula</taxon>
    </lineage>
</organism>
<evidence type="ECO:0000256" key="4">
    <source>
        <dbReference type="ARBA" id="ARBA00022827"/>
    </source>
</evidence>
<dbReference type="GO" id="GO:0004499">
    <property type="term" value="F:N,N-dimethylaniline monooxygenase activity"/>
    <property type="evidence" value="ECO:0007669"/>
    <property type="project" value="InterPro"/>
</dbReference>
<dbReference type="EMBL" id="JACSDZ010000008">
    <property type="protein sequence ID" value="KAF7397920.1"/>
    <property type="molecule type" value="Genomic_DNA"/>
</dbReference>
<keyword evidence="6 8" id="KW-0560">Oxidoreductase</keyword>
<evidence type="ECO:0000256" key="3">
    <source>
        <dbReference type="ARBA" id="ARBA00022630"/>
    </source>
</evidence>
<dbReference type="FunFam" id="3.50.50.60:FF:000138">
    <property type="entry name" value="Flavin-containing monooxygenase"/>
    <property type="match status" value="1"/>
</dbReference>
<evidence type="ECO:0000256" key="8">
    <source>
        <dbReference type="RuleBase" id="RU361177"/>
    </source>
</evidence>
<dbReference type="InterPro" id="IPR050346">
    <property type="entry name" value="FMO-like"/>
</dbReference>
<dbReference type="AlphaFoldDB" id="A0A834N5W0"/>